<evidence type="ECO:0000259" key="4">
    <source>
        <dbReference type="Pfam" id="PF01593"/>
    </source>
</evidence>
<dbReference type="AlphaFoldDB" id="A0A813AT94"/>
<keyword evidence="2" id="KW-0812">Transmembrane</keyword>
<dbReference type="GO" id="GO:0006629">
    <property type="term" value="P:lipid metabolic process"/>
    <property type="evidence" value="ECO:0007669"/>
    <property type="project" value="InterPro"/>
</dbReference>
<feature type="non-terminal residue" evidence="5">
    <location>
        <position position="1"/>
    </location>
</feature>
<comment type="caution">
    <text evidence="5">The sequence shown here is derived from an EMBL/GenBank/DDBJ whole genome shotgun (WGS) entry which is preliminary data.</text>
</comment>
<keyword evidence="6" id="KW-1185">Reference proteome</keyword>
<dbReference type="PANTHER" id="PTHR42923">
    <property type="entry name" value="PROTOPORPHYRINOGEN OXIDASE"/>
    <property type="match status" value="1"/>
</dbReference>
<dbReference type="Gene3D" id="3.50.50.60">
    <property type="entry name" value="FAD/NAD(P)-binding domain"/>
    <property type="match status" value="1"/>
</dbReference>
<dbReference type="Pfam" id="PF00487">
    <property type="entry name" value="FA_desaturase"/>
    <property type="match status" value="1"/>
</dbReference>
<feature type="transmembrane region" description="Helical" evidence="2">
    <location>
        <begin position="125"/>
        <end position="144"/>
    </location>
</feature>
<evidence type="ECO:0000259" key="3">
    <source>
        <dbReference type="Pfam" id="PF00487"/>
    </source>
</evidence>
<evidence type="ECO:0000313" key="6">
    <source>
        <dbReference type="Proteomes" id="UP000601435"/>
    </source>
</evidence>
<evidence type="ECO:0000256" key="1">
    <source>
        <dbReference type="SAM" id="MobiDB-lite"/>
    </source>
</evidence>
<evidence type="ECO:0000256" key="2">
    <source>
        <dbReference type="SAM" id="Phobius"/>
    </source>
</evidence>
<dbReference type="InterPro" id="IPR002937">
    <property type="entry name" value="Amino_oxidase"/>
</dbReference>
<dbReference type="InterPro" id="IPR036188">
    <property type="entry name" value="FAD/NAD-bd_sf"/>
</dbReference>
<dbReference type="GO" id="GO:0016491">
    <property type="term" value="F:oxidoreductase activity"/>
    <property type="evidence" value="ECO:0007669"/>
    <property type="project" value="InterPro"/>
</dbReference>
<name>A0A813AT94_9DINO</name>
<feature type="domain" description="Amine oxidase" evidence="4">
    <location>
        <begin position="400"/>
        <end position="725"/>
    </location>
</feature>
<dbReference type="InterPro" id="IPR005804">
    <property type="entry name" value="FA_desaturase_dom"/>
</dbReference>
<keyword evidence="2" id="KW-1133">Transmembrane helix</keyword>
<accession>A0A813AT94</accession>
<organism evidence="5 6">
    <name type="scientific">Symbiodinium necroappetens</name>
    <dbReference type="NCBI Taxonomy" id="1628268"/>
    <lineage>
        <taxon>Eukaryota</taxon>
        <taxon>Sar</taxon>
        <taxon>Alveolata</taxon>
        <taxon>Dinophyceae</taxon>
        <taxon>Suessiales</taxon>
        <taxon>Symbiodiniaceae</taxon>
        <taxon>Symbiodinium</taxon>
    </lineage>
</organism>
<evidence type="ECO:0000313" key="5">
    <source>
        <dbReference type="EMBL" id="CAE7875377.1"/>
    </source>
</evidence>
<dbReference type="OrthoDB" id="416957at2759"/>
<sequence>ERGVSLRQALKAPLWKWGLIALLWSVYAFCFYGWIQGSYSGLLLLPWVGALATFHTFHDASHGALSTKAWVNELLTFSGFPIGAPHEWYWQHVACHHVWTNIADADPDAKHVRRWVRPGKFPPPLAVVPVVWAIAVPIGLQVLYSYRYLSAAFGLSLKQDVPRDITATSLLALLLQRLVFYVWPVWRFGFWGVLWAAYPAAVFSLLFMLNTQLAHLNHTTEGEADEAASECWYKHQLTHSVDFAVNSPIHWFMSGGLNLQSVHHCFPTVDHSHLPQLRAVMQKVCQKHGVQMHTFDSYTMGVVSHLQHLSTGAAEHPVASPVPTSQAALQTENTAVTVQGQAGTAKPSPGPPNGAHATPNGHDEEGPTPAAGGTLHSVAGVAAEGKPRVCVVGSGIAGNAAAYMLRHEYDVVLCEKDDRPGGHAHTIAAGSEKQRVDIGFQVFNFSNYPLLSKLFDELGVETIQSDMSLSVSARGVTDVQDFEWSSKSLFPTWSDVFSVRGWKRLFEILRFERAAHAALHVHPETLGDQTMKSWLLGQGFSQQLIDEYIAPMGAALWSCSMDECTAFPACIVLGFLDNHFMLQRARPKWRTPKYRAEDYVRKLHSALSAAGGRICSSTDVSKLELSEGQGIRVVASNGHYVSASSPVFDKVVLAVHADQASQILSRSNLSNGDRKLCSETIDNFKYSSNAVYIHTDPKYMPKKKSCWSAWNGLNLPGAPAVVTYWINKLQPGACTEGKDVFVTLNPPDGSIDESQVLA</sequence>
<feature type="non-terminal residue" evidence="5">
    <location>
        <position position="758"/>
    </location>
</feature>
<feature type="transmembrane region" description="Helical" evidence="2">
    <location>
        <begin position="14"/>
        <end position="35"/>
    </location>
</feature>
<feature type="transmembrane region" description="Helical" evidence="2">
    <location>
        <begin position="189"/>
        <end position="209"/>
    </location>
</feature>
<proteinExistence type="predicted"/>
<dbReference type="PANTHER" id="PTHR42923:SF17">
    <property type="entry name" value="AMINE OXIDASE DOMAIN-CONTAINING PROTEIN"/>
    <property type="match status" value="1"/>
</dbReference>
<dbReference type="Pfam" id="PF01593">
    <property type="entry name" value="Amino_oxidase"/>
    <property type="match status" value="1"/>
</dbReference>
<dbReference type="EMBL" id="CAJNJA010062042">
    <property type="protein sequence ID" value="CAE7875377.1"/>
    <property type="molecule type" value="Genomic_DNA"/>
</dbReference>
<gene>
    <name evidence="5" type="ORF">SNEC2469_LOCUS28489</name>
</gene>
<dbReference type="Proteomes" id="UP000601435">
    <property type="component" value="Unassembled WGS sequence"/>
</dbReference>
<reference evidence="5" key="1">
    <citation type="submission" date="2021-02" db="EMBL/GenBank/DDBJ databases">
        <authorList>
            <person name="Dougan E. K."/>
            <person name="Rhodes N."/>
            <person name="Thang M."/>
            <person name="Chan C."/>
        </authorList>
    </citation>
    <scope>NUCLEOTIDE SEQUENCE</scope>
</reference>
<keyword evidence="2" id="KW-0472">Membrane</keyword>
<dbReference type="SUPFAM" id="SSF51905">
    <property type="entry name" value="FAD/NAD(P)-binding domain"/>
    <property type="match status" value="1"/>
</dbReference>
<feature type="domain" description="Fatty acid desaturase" evidence="3">
    <location>
        <begin position="43"/>
        <end position="294"/>
    </location>
</feature>
<dbReference type="InterPro" id="IPR050464">
    <property type="entry name" value="Zeta_carotene_desat/Oxidored"/>
</dbReference>
<protein>
    <submittedName>
        <fullName evidence="5">Uncharacterized protein</fullName>
    </submittedName>
</protein>
<feature type="region of interest" description="Disordered" evidence="1">
    <location>
        <begin position="337"/>
        <end position="375"/>
    </location>
</feature>